<evidence type="ECO:0000256" key="4">
    <source>
        <dbReference type="HAMAP-Rule" id="MF_01174"/>
    </source>
</evidence>
<dbReference type="Gene3D" id="3.40.309.10">
    <property type="entry name" value="Aldehyde Dehydrogenase, Chain A, domain 2"/>
    <property type="match status" value="1"/>
</dbReference>
<evidence type="ECO:0000256" key="2">
    <source>
        <dbReference type="ARBA" id="ARBA00023002"/>
    </source>
</evidence>
<sequence>MSDTQSKQPLKSVFFKGHFYSGQWHQGDVETREKGEVLVSENPATGDALWQGVNASPALVSDAVNSAQLAFEVWSRTPREERQKVIERFAEVLKENQEILAQTIHEETGKPLWESKTEAQTMVGKIGLSINAYDQRTPTTTGQGAAGVSTQLTHRPHGVFAVLGPYNFPGHLPNGHIVPALLAGNTVVFKPSELTPKVGELMVTCWQKAGLPDGVLNLIQGGKASGEALVTHPKIDGVLFTGSSHTGSQLHRLMAGQPEKMLALEMGGNNPLIVDDVSDVDAVVYAIIQSAFISAGQRCTCARRLILTKSEENERVLARLVSVGSTLSVGESDSCFMGSLISNDAADRVLTAQEEWLSQGANALLKMQRSVEDRPFLTPGIVDVTAIENRLDEEHFGPLLQVIWVDDFEAAITEANQTRFGLASGLLSDSPEKWARFYDRARAGIVNWNRPLTGASGAAPFGGIGASGNHRPSAYYAADYSAYPMATLLSEKITLPEVLSPGIAFKSE</sequence>
<dbReference type="InterPro" id="IPR016162">
    <property type="entry name" value="Ald_DH_N"/>
</dbReference>
<comment type="catalytic activity">
    <reaction evidence="4">
        <text>N-succinyl-L-glutamate 5-semialdehyde + NAD(+) + H2O = N-succinyl-L-glutamate + NADH + 2 H(+)</text>
        <dbReference type="Rhea" id="RHEA:10812"/>
        <dbReference type="ChEBI" id="CHEBI:15377"/>
        <dbReference type="ChEBI" id="CHEBI:15378"/>
        <dbReference type="ChEBI" id="CHEBI:57540"/>
        <dbReference type="ChEBI" id="CHEBI:57945"/>
        <dbReference type="ChEBI" id="CHEBI:58520"/>
        <dbReference type="ChEBI" id="CHEBI:58763"/>
        <dbReference type="EC" id="1.2.1.71"/>
    </reaction>
</comment>
<dbReference type="InterPro" id="IPR016160">
    <property type="entry name" value="Ald_DH_CS_CYS"/>
</dbReference>
<dbReference type="SUPFAM" id="SSF53720">
    <property type="entry name" value="ALDH-like"/>
    <property type="match status" value="1"/>
</dbReference>
<evidence type="ECO:0000259" key="6">
    <source>
        <dbReference type="Pfam" id="PF00171"/>
    </source>
</evidence>
<dbReference type="AlphaFoldDB" id="A0AA37WPN2"/>
<evidence type="ECO:0000313" key="8">
    <source>
        <dbReference type="Proteomes" id="UP001156870"/>
    </source>
</evidence>
<dbReference type="InterPro" id="IPR015590">
    <property type="entry name" value="Aldehyde_DH_dom"/>
</dbReference>
<feature type="active site" evidence="4 5">
    <location>
        <position position="265"/>
    </location>
</feature>
<evidence type="ECO:0000256" key="3">
    <source>
        <dbReference type="ARBA" id="ARBA00023027"/>
    </source>
</evidence>
<dbReference type="PROSITE" id="PS00687">
    <property type="entry name" value="ALDEHYDE_DEHYDR_GLU"/>
    <property type="match status" value="1"/>
</dbReference>
<dbReference type="GO" id="GO:0019545">
    <property type="term" value="P:L-arginine catabolic process to succinate"/>
    <property type="evidence" value="ECO:0007669"/>
    <property type="project" value="UniProtKB-UniRule"/>
</dbReference>
<dbReference type="Gene3D" id="3.40.605.10">
    <property type="entry name" value="Aldehyde Dehydrogenase, Chain A, domain 1"/>
    <property type="match status" value="1"/>
</dbReference>
<organism evidence="7 8">
    <name type="scientific">Marinibactrum halimedae</name>
    <dbReference type="NCBI Taxonomy" id="1444977"/>
    <lineage>
        <taxon>Bacteria</taxon>
        <taxon>Pseudomonadati</taxon>
        <taxon>Pseudomonadota</taxon>
        <taxon>Gammaproteobacteria</taxon>
        <taxon>Cellvibrionales</taxon>
        <taxon>Cellvibrionaceae</taxon>
        <taxon>Marinibactrum</taxon>
    </lineage>
</organism>
<keyword evidence="3 4" id="KW-0520">NAD</keyword>
<accession>A0AA37WPN2</accession>
<dbReference type="EMBL" id="BSPD01000045">
    <property type="protein sequence ID" value="GLS26347.1"/>
    <property type="molecule type" value="Genomic_DNA"/>
</dbReference>
<proteinExistence type="inferred from homology"/>
<keyword evidence="2 4" id="KW-0560">Oxidoreductase</keyword>
<dbReference type="NCBIfam" id="NF006992">
    <property type="entry name" value="PRK09457.1"/>
    <property type="match status" value="1"/>
</dbReference>
<feature type="binding site" evidence="4">
    <location>
        <begin position="242"/>
        <end position="247"/>
    </location>
    <ligand>
        <name>NAD(+)</name>
        <dbReference type="ChEBI" id="CHEBI:57540"/>
    </ligand>
</feature>
<dbReference type="HAMAP" id="MF_01174">
    <property type="entry name" value="Aldedh_AstD"/>
    <property type="match status" value="1"/>
</dbReference>
<comment type="caution">
    <text evidence="7">The sequence shown here is derived from an EMBL/GenBank/DDBJ whole genome shotgun (WGS) entry which is preliminary data.</text>
</comment>
<dbReference type="InterPro" id="IPR016161">
    <property type="entry name" value="Ald_DH/histidinol_DH"/>
</dbReference>
<comment type="function">
    <text evidence="4">Catalyzes the NAD-dependent reduction of succinylglutamate semialdehyde into succinylglutamate.</text>
</comment>
<comment type="similarity">
    <text evidence="4">Belongs to the aldehyde dehydrogenase family. AstD subfamily.</text>
</comment>
<name>A0AA37WPN2_9GAMM</name>
<feature type="domain" description="Aldehyde dehydrogenase" evidence="6">
    <location>
        <begin position="36"/>
        <end position="478"/>
    </location>
</feature>
<dbReference type="GO" id="GO:0019544">
    <property type="term" value="P:L-arginine catabolic process to L-glutamate"/>
    <property type="evidence" value="ECO:0007669"/>
    <property type="project" value="UniProtKB-UniRule"/>
</dbReference>
<dbReference type="FunFam" id="3.40.605.10:FF:000010">
    <property type="entry name" value="N-succinylglutamate 5-semialdehyde dehydrogenase"/>
    <property type="match status" value="1"/>
</dbReference>
<keyword evidence="1 4" id="KW-0056">Arginine metabolism</keyword>
<dbReference type="PANTHER" id="PTHR11699">
    <property type="entry name" value="ALDEHYDE DEHYDROGENASE-RELATED"/>
    <property type="match status" value="1"/>
</dbReference>
<dbReference type="PROSITE" id="PS00070">
    <property type="entry name" value="ALDEHYDE_DEHYDR_CYS"/>
    <property type="match status" value="1"/>
</dbReference>
<keyword evidence="8" id="KW-1185">Reference proteome</keyword>
<dbReference type="GO" id="GO:0043824">
    <property type="term" value="F:succinylglutamate-semialdehyde dehydrogenase activity"/>
    <property type="evidence" value="ECO:0007669"/>
    <property type="project" value="UniProtKB-EC"/>
</dbReference>
<dbReference type="CDD" id="cd07095">
    <property type="entry name" value="ALDH_SGSD_AstD"/>
    <property type="match status" value="1"/>
</dbReference>
<dbReference type="InterPro" id="IPR016163">
    <property type="entry name" value="Ald_DH_C"/>
</dbReference>
<reference evidence="7 8" key="1">
    <citation type="journal article" date="2014" name="Int. J. Syst. Evol. Microbiol.">
        <title>Complete genome sequence of Corynebacterium casei LMG S-19264T (=DSM 44701T), isolated from a smear-ripened cheese.</title>
        <authorList>
            <consortium name="US DOE Joint Genome Institute (JGI-PGF)"/>
            <person name="Walter F."/>
            <person name="Albersmeier A."/>
            <person name="Kalinowski J."/>
            <person name="Ruckert C."/>
        </authorList>
    </citation>
    <scope>NUCLEOTIDE SEQUENCE [LARGE SCALE GENOMIC DNA]</scope>
    <source>
        <strain evidence="7 8">NBRC 110095</strain>
    </source>
</reference>
<dbReference type="Proteomes" id="UP001156870">
    <property type="component" value="Unassembled WGS sequence"/>
</dbReference>
<dbReference type="InterPro" id="IPR017649">
    <property type="entry name" value="SuccinylGlu_semiald_DH_AstD"/>
</dbReference>
<gene>
    <name evidence="4 7" type="primary">astD</name>
    <name evidence="7" type="ORF">GCM10007877_20620</name>
</gene>
<feature type="active site" evidence="4">
    <location>
        <position position="299"/>
    </location>
</feature>
<protein>
    <recommendedName>
        <fullName evidence="4">N-succinylglutamate 5-semialdehyde dehydrogenase</fullName>
        <ecNumber evidence="4">1.2.1.71</ecNumber>
    </recommendedName>
    <alternativeName>
        <fullName evidence="4">Succinylglutamic semialdehyde dehydrogenase</fullName>
        <shortName evidence="4">SGSD</shortName>
    </alternativeName>
</protein>
<dbReference type="NCBIfam" id="TIGR03240">
    <property type="entry name" value="arg_catab_astD"/>
    <property type="match status" value="1"/>
</dbReference>
<comment type="pathway">
    <text evidence="4">Amino-acid degradation; L-arginine degradation via AST pathway; L-glutamate and succinate from L-arginine: step 4/5.</text>
</comment>
<evidence type="ECO:0000256" key="5">
    <source>
        <dbReference type="PROSITE-ProRule" id="PRU10007"/>
    </source>
</evidence>
<dbReference type="Pfam" id="PF00171">
    <property type="entry name" value="Aldedh"/>
    <property type="match status" value="1"/>
</dbReference>
<evidence type="ECO:0000256" key="1">
    <source>
        <dbReference type="ARBA" id="ARBA00022503"/>
    </source>
</evidence>
<evidence type="ECO:0000313" key="7">
    <source>
        <dbReference type="EMBL" id="GLS26347.1"/>
    </source>
</evidence>
<dbReference type="InterPro" id="IPR029510">
    <property type="entry name" value="Ald_DH_CS_GLU"/>
</dbReference>
<dbReference type="RefSeq" id="WP_232594774.1">
    <property type="nucleotide sequence ID" value="NZ_BSPD01000045.1"/>
</dbReference>
<dbReference type="EC" id="1.2.1.71" evidence="4"/>